<dbReference type="EMBL" id="JACOGK010000067">
    <property type="protein sequence ID" value="MBC3538012.1"/>
    <property type="molecule type" value="Genomic_DNA"/>
</dbReference>
<proteinExistence type="predicted"/>
<evidence type="ECO:0000313" key="2">
    <source>
        <dbReference type="Proteomes" id="UP000606870"/>
    </source>
</evidence>
<protein>
    <submittedName>
        <fullName evidence="1">Uncharacterized protein</fullName>
    </submittedName>
</protein>
<gene>
    <name evidence="1" type="ORF">H8J70_12265</name>
</gene>
<dbReference type="Proteomes" id="UP000606870">
    <property type="component" value="Unassembled WGS sequence"/>
</dbReference>
<comment type="caution">
    <text evidence="1">The sequence shown here is derived from an EMBL/GenBank/DDBJ whole genome shotgun (WGS) entry which is preliminary data.</text>
</comment>
<evidence type="ECO:0000313" key="1">
    <source>
        <dbReference type="EMBL" id="MBC3538012.1"/>
    </source>
</evidence>
<sequence length="205" mass="22754">MALLYMGLPFSHWQDEPFWRAEDKRLTRAFAQCGQPVSALNSGVAGHAICQEAGWDDTFVTTGPALPERDFLSDAVYWEDFLFLYISASAAMGPETYSRFVTEAARQAADNGLFVVADQRRQARNKEWQAYAHLTWSEEERPLPRQGNCRLSLAVRAGRVQIAGPSFSAYPSDRDGISFMPPFLCALLAGKTLADAVRAGTHESE</sequence>
<accession>A0ABR6VM81</accession>
<name>A0ABR6VM81_9FIRM</name>
<organism evidence="1 2">
    <name type="scientific">Megasphaera hominis</name>
    <dbReference type="NCBI Taxonomy" id="159836"/>
    <lineage>
        <taxon>Bacteria</taxon>
        <taxon>Bacillati</taxon>
        <taxon>Bacillota</taxon>
        <taxon>Negativicutes</taxon>
        <taxon>Veillonellales</taxon>
        <taxon>Veillonellaceae</taxon>
        <taxon>Megasphaera</taxon>
    </lineage>
</organism>
<dbReference type="RefSeq" id="WP_186504575.1">
    <property type="nucleotide sequence ID" value="NZ_JACOGK010000067.1"/>
</dbReference>
<keyword evidence="2" id="KW-1185">Reference proteome</keyword>
<reference evidence="1 2" key="1">
    <citation type="submission" date="2020-08" db="EMBL/GenBank/DDBJ databases">
        <authorList>
            <person name="Liu C."/>
            <person name="Sun Q."/>
        </authorList>
    </citation>
    <scope>NUCLEOTIDE SEQUENCE [LARGE SCALE GENOMIC DNA]</scope>
    <source>
        <strain evidence="1 2">NSJ-59</strain>
    </source>
</reference>